<accession>A0A4Y4AX85</accession>
<dbReference type="STRING" id="983.SAMN05443543_104241"/>
<feature type="signal peptide" evidence="1">
    <location>
        <begin position="1"/>
        <end position="21"/>
    </location>
</feature>
<evidence type="ECO:0000256" key="1">
    <source>
        <dbReference type="SAM" id="SignalP"/>
    </source>
</evidence>
<dbReference type="Proteomes" id="UP000316775">
    <property type="component" value="Unassembled WGS sequence"/>
</dbReference>
<dbReference type="SUPFAM" id="SSF49464">
    <property type="entry name" value="Carboxypeptidase regulatory domain-like"/>
    <property type="match status" value="1"/>
</dbReference>
<dbReference type="OrthoDB" id="983143at2"/>
<dbReference type="InterPro" id="IPR043741">
    <property type="entry name" value="DUF5686"/>
</dbReference>
<reference evidence="2 3" key="1">
    <citation type="submission" date="2019-06" db="EMBL/GenBank/DDBJ databases">
        <title>Whole genome shotgun sequence of Flavobacterium flevense NBRC 14960.</title>
        <authorList>
            <person name="Hosoyama A."/>
            <person name="Uohara A."/>
            <person name="Ohji S."/>
            <person name="Ichikawa N."/>
        </authorList>
    </citation>
    <scope>NUCLEOTIDE SEQUENCE [LARGE SCALE GENOMIC DNA]</scope>
    <source>
        <strain evidence="2 3">NBRC 14960</strain>
    </source>
</reference>
<feature type="chain" id="PRO_5023147768" evidence="1">
    <location>
        <begin position="22"/>
        <end position="828"/>
    </location>
</feature>
<keyword evidence="3" id="KW-1185">Reference proteome</keyword>
<sequence length="828" mass="95555">MDKKYLLLAFFLCVVFSSLFAQTKVSGIVVDKSNQPIPFANVVLKGANLGVMSNEDGRFYIESPKTFTTLIVTSVGFSDSEITLEKTVNYNFKVILKDTEELKEVVIYAGKTSKKNNPALDILRKIWERKRKNGLYQFDQYQMEKYEKVEFDMNTIDSAFMKSKLFKGMEFVFDHIDTSKVTGKTYLPIFINESLSDVYGSNKLNKVKEKLKANKNSGFSDNQQILSFVKDLYSNYDIYNNHLTFFDKSFTSPLSKTGIDVYNYVLTDSAFIDKKWCYNILFYPRRKNELTFKGDFWVNDTTFAIKKINMAVTKSANINWVKDIYIEQEFEVQNDSVFLLTRDHMMSDFALNKKEESKGVYGKRTTLYQNHQFNVEKPAAFYKDEVNYIDNEVYNKSDKFWEENRFENLNKDERGVYKMLDTLQTVKKFKQLYNLVSILGSGYIQFGHFDYGPIFSTFGYNQVEGVRIRTGGRTYFGPNDLWRLQGYTAYGFDDNKFKYGLSGKWMIDKKRRIIISAGNRRDVEQIGASLTTTNDVLGRSFASSSLFSTGNNGKLTNINLSNAAVEIEPVKNLTFQTGFSYRTLESASDTFSLDYFTDASQTTTRSDVKQSEVNFQVEFTPNRKTIGYGVERSNVDSPFSRFFINYSHGFKGLLDSDFNYDKLQLYYKQPIIIGPLGRTNLTLELGKIYGTVPLGLLSVIPGNQSYFTIENTFSNLNFYEFVSDQYATLQWEHNFGGRLFSRIPFMRKLNWREIIGARTVYGTISDANRAINASGLTYVAPENAYWEYSAGIGNIFKVFRIDFTWRGNYLNTPDTQRFSVKGSFGFYF</sequence>
<dbReference type="InterPro" id="IPR008969">
    <property type="entry name" value="CarboxyPept-like_regulatory"/>
</dbReference>
<protein>
    <submittedName>
        <fullName evidence="2">Membrane protein</fullName>
    </submittedName>
</protein>
<dbReference type="RefSeq" id="WP_073244242.1">
    <property type="nucleotide sequence ID" value="NZ_BJNP01000004.1"/>
</dbReference>
<dbReference type="AlphaFoldDB" id="A0A4Y4AX85"/>
<dbReference type="EMBL" id="BJNP01000004">
    <property type="protein sequence ID" value="GEC71053.1"/>
    <property type="molecule type" value="Genomic_DNA"/>
</dbReference>
<dbReference type="Gene3D" id="2.60.40.1120">
    <property type="entry name" value="Carboxypeptidase-like, regulatory domain"/>
    <property type="match status" value="1"/>
</dbReference>
<dbReference type="Pfam" id="PF18939">
    <property type="entry name" value="DUF5686"/>
    <property type="match status" value="1"/>
</dbReference>
<evidence type="ECO:0000313" key="3">
    <source>
        <dbReference type="Proteomes" id="UP000316775"/>
    </source>
</evidence>
<proteinExistence type="predicted"/>
<evidence type="ECO:0000313" key="2">
    <source>
        <dbReference type="EMBL" id="GEC71053.1"/>
    </source>
</evidence>
<name>A0A4Y4AX85_9FLAO</name>
<dbReference type="Pfam" id="PF13715">
    <property type="entry name" value="CarbopepD_reg_2"/>
    <property type="match status" value="1"/>
</dbReference>
<gene>
    <name evidence="2" type="ORF">FFL01_05920</name>
</gene>
<keyword evidence="1" id="KW-0732">Signal</keyword>
<comment type="caution">
    <text evidence="2">The sequence shown here is derived from an EMBL/GenBank/DDBJ whole genome shotgun (WGS) entry which is preliminary data.</text>
</comment>
<organism evidence="2 3">
    <name type="scientific">Flavobacterium flevense</name>
    <dbReference type="NCBI Taxonomy" id="983"/>
    <lineage>
        <taxon>Bacteria</taxon>
        <taxon>Pseudomonadati</taxon>
        <taxon>Bacteroidota</taxon>
        <taxon>Flavobacteriia</taxon>
        <taxon>Flavobacteriales</taxon>
        <taxon>Flavobacteriaceae</taxon>
        <taxon>Flavobacterium</taxon>
    </lineage>
</organism>